<dbReference type="AlphaFoldDB" id="A0A5D3YLL2"/>
<accession>A0A5D3YLL2</accession>
<dbReference type="Proteomes" id="UP000324595">
    <property type="component" value="Unassembled WGS sequence"/>
</dbReference>
<gene>
    <name evidence="1" type="ORF">LX73_0004</name>
</gene>
<keyword evidence="2" id="KW-1185">Reference proteome</keyword>
<sequence>MRVVKKLLISLFLAAAFITGPVFNSSAQSIKLLGSNTLNGAINGVLLGGATMALKNSEDLAPVRVGLGGGTLYGIGIGIYDITQVDAGQQFYISGTFNDGTNSSVIVLLDTIYGAAGGAIIASSIALVGQNPLLDALQYGSGVGAWAGFGFGLIDTFVFATGPNYGQQTSISQQDVGGLITYSNKSESLQVGMLKPDMIEQKTMNSQSVTVTHRPAINIVQLQLGF</sequence>
<dbReference type="EMBL" id="VNHY01000001">
    <property type="protein sequence ID" value="TYP94717.1"/>
    <property type="molecule type" value="Genomic_DNA"/>
</dbReference>
<protein>
    <submittedName>
        <fullName evidence="1">Uncharacterized protein</fullName>
    </submittedName>
</protein>
<comment type="caution">
    <text evidence="1">The sequence shown here is derived from an EMBL/GenBank/DDBJ whole genome shotgun (WGS) entry which is preliminary data.</text>
</comment>
<proteinExistence type="predicted"/>
<evidence type="ECO:0000313" key="1">
    <source>
        <dbReference type="EMBL" id="TYP94717.1"/>
    </source>
</evidence>
<organism evidence="1 2">
    <name type="scientific">Fodinibius salinus</name>
    <dbReference type="NCBI Taxonomy" id="860790"/>
    <lineage>
        <taxon>Bacteria</taxon>
        <taxon>Pseudomonadati</taxon>
        <taxon>Balneolota</taxon>
        <taxon>Balneolia</taxon>
        <taxon>Balneolales</taxon>
        <taxon>Balneolaceae</taxon>
        <taxon>Fodinibius</taxon>
    </lineage>
</organism>
<name>A0A5D3YLL2_9BACT</name>
<reference evidence="1 2" key="1">
    <citation type="submission" date="2019-07" db="EMBL/GenBank/DDBJ databases">
        <title>Genomic Encyclopedia of Archaeal and Bacterial Type Strains, Phase II (KMG-II): from individual species to whole genera.</title>
        <authorList>
            <person name="Goeker M."/>
        </authorList>
    </citation>
    <scope>NUCLEOTIDE SEQUENCE [LARGE SCALE GENOMIC DNA]</scope>
    <source>
        <strain evidence="1 2">DSM 21935</strain>
    </source>
</reference>
<evidence type="ECO:0000313" key="2">
    <source>
        <dbReference type="Proteomes" id="UP000324595"/>
    </source>
</evidence>